<dbReference type="InterPro" id="IPR010502">
    <property type="entry name" value="Carb-bd_dom_fam9"/>
</dbReference>
<feature type="chain" id="PRO_5002141802" evidence="1">
    <location>
        <begin position="23"/>
        <end position="241"/>
    </location>
</feature>
<gene>
    <name evidence="3" type="ORF">RJ45_12365</name>
</gene>
<dbReference type="SUPFAM" id="SSF49344">
    <property type="entry name" value="CBD9-like"/>
    <property type="match status" value="1"/>
</dbReference>
<dbReference type="Gene3D" id="2.60.40.1190">
    <property type="match status" value="1"/>
</dbReference>
<evidence type="ECO:0000259" key="2">
    <source>
        <dbReference type="Pfam" id="PF06452"/>
    </source>
</evidence>
<organism evidence="3 4">
    <name type="scientific">Photobacterium gaetbulicola</name>
    <dbReference type="NCBI Taxonomy" id="1295392"/>
    <lineage>
        <taxon>Bacteria</taxon>
        <taxon>Pseudomonadati</taxon>
        <taxon>Pseudomonadota</taxon>
        <taxon>Gammaproteobacteria</taxon>
        <taxon>Vibrionales</taxon>
        <taxon>Vibrionaceae</taxon>
        <taxon>Photobacterium</taxon>
    </lineage>
</organism>
<dbReference type="Pfam" id="PF06452">
    <property type="entry name" value="CBM9_1"/>
    <property type="match status" value="1"/>
</dbReference>
<dbReference type="GO" id="GO:0004553">
    <property type="term" value="F:hydrolase activity, hydrolyzing O-glycosyl compounds"/>
    <property type="evidence" value="ECO:0007669"/>
    <property type="project" value="InterPro"/>
</dbReference>
<evidence type="ECO:0000313" key="4">
    <source>
        <dbReference type="Proteomes" id="UP000031278"/>
    </source>
</evidence>
<reference evidence="3 4" key="1">
    <citation type="submission" date="2014-12" db="EMBL/GenBank/DDBJ databases">
        <title>Genome sequencing of Photobacterium gaetbulicola AD005a.</title>
        <authorList>
            <person name="Adrian T.G.S."/>
            <person name="Chan K.G."/>
        </authorList>
    </citation>
    <scope>NUCLEOTIDE SEQUENCE [LARGE SCALE GENOMIC DNA]</scope>
    <source>
        <strain evidence="3 4">AD005a</strain>
    </source>
</reference>
<sequence>MKKLLGLSALLVGSVVAGQAVAEEVQPTYHVQYTEQAPVIDGKGEDSAWAGAKTLTQFTFPWRSEMAPATEFKALWDEQAFYFRYRVADKHLAIGTDPERAILDSDRAEIFLAKDPSLSSYYTMEIDPKARVFSAKASYDTKAKKRASLDSSWQWPGLETKASIKDDGYIVEGKLPLAPLDKLGLWQDDDKSELLCALMRAEFTPQSDGSLDMGWMTWVDPNTPKPNFHNPGTFGNCKLVK</sequence>
<feature type="signal peptide" evidence="1">
    <location>
        <begin position="1"/>
        <end position="22"/>
    </location>
</feature>
<evidence type="ECO:0000256" key="1">
    <source>
        <dbReference type="SAM" id="SignalP"/>
    </source>
</evidence>
<keyword evidence="3" id="KW-0378">Hydrolase</keyword>
<comment type="caution">
    <text evidence="3">The sequence shown here is derived from an EMBL/GenBank/DDBJ whole genome shotgun (WGS) entry which is preliminary data.</text>
</comment>
<dbReference type="Proteomes" id="UP000031278">
    <property type="component" value="Unassembled WGS sequence"/>
</dbReference>
<dbReference type="AlphaFoldDB" id="A0A0B9GEQ8"/>
<keyword evidence="3" id="KW-0624">Polysaccharide degradation</keyword>
<keyword evidence="3" id="KW-0858">Xylan degradation</keyword>
<keyword evidence="3" id="KW-0119">Carbohydrate metabolism</keyword>
<accession>A0A0B9GEQ8</accession>
<evidence type="ECO:0000313" key="3">
    <source>
        <dbReference type="EMBL" id="KHT63210.1"/>
    </source>
</evidence>
<name>A0A0B9GEQ8_9GAMM</name>
<dbReference type="GO" id="GO:0030246">
    <property type="term" value="F:carbohydrate binding"/>
    <property type="evidence" value="ECO:0007669"/>
    <property type="project" value="InterPro"/>
</dbReference>
<feature type="domain" description="Carbohydrate-binding" evidence="2">
    <location>
        <begin position="40"/>
        <end position="240"/>
    </location>
</feature>
<dbReference type="GO" id="GO:0045493">
    <property type="term" value="P:xylan catabolic process"/>
    <property type="evidence" value="ECO:0007669"/>
    <property type="project" value="UniProtKB-KW"/>
</dbReference>
<dbReference type="EMBL" id="JWLZ01000159">
    <property type="protein sequence ID" value="KHT63210.1"/>
    <property type="molecule type" value="Genomic_DNA"/>
</dbReference>
<dbReference type="RefSeq" id="WP_039462216.1">
    <property type="nucleotide sequence ID" value="NZ_JWLZ01000159.1"/>
</dbReference>
<keyword evidence="1" id="KW-0732">Signal</keyword>
<proteinExistence type="predicted"/>
<dbReference type="CDD" id="cd09620">
    <property type="entry name" value="CBM9_like_3"/>
    <property type="match status" value="1"/>
</dbReference>
<keyword evidence="3" id="KW-0326">Glycosidase</keyword>
<protein>
    <submittedName>
        <fullName evidence="3">Endoxylanase</fullName>
    </submittedName>
</protein>